<name>A0A1N6JUY9_9FLAO</name>
<gene>
    <name evidence="1" type="ORF">SAMN05444409_3902</name>
</gene>
<protein>
    <submittedName>
        <fullName evidence="1">Uncharacterized protein</fullName>
    </submittedName>
</protein>
<dbReference type="AlphaFoldDB" id="A0A1N6JUY9"/>
<reference evidence="2" key="1">
    <citation type="submission" date="2016-11" db="EMBL/GenBank/DDBJ databases">
        <authorList>
            <person name="Varghese N."/>
            <person name="Submissions S."/>
        </authorList>
    </citation>
    <scope>NUCLEOTIDE SEQUENCE [LARGE SCALE GENOMIC DNA]</scope>
    <source>
        <strain evidence="2">DSM 27623</strain>
    </source>
</reference>
<proteinExistence type="predicted"/>
<evidence type="ECO:0000313" key="1">
    <source>
        <dbReference type="EMBL" id="SIO48162.1"/>
    </source>
</evidence>
<keyword evidence="2" id="KW-1185">Reference proteome</keyword>
<accession>A0A1N6JUY9</accession>
<organism evidence="1 2">
    <name type="scientific">Epilithonimonas zeae</name>
    <dbReference type="NCBI Taxonomy" id="1416779"/>
    <lineage>
        <taxon>Bacteria</taxon>
        <taxon>Pseudomonadati</taxon>
        <taxon>Bacteroidota</taxon>
        <taxon>Flavobacteriia</taxon>
        <taxon>Flavobacteriales</taxon>
        <taxon>Weeksellaceae</taxon>
        <taxon>Chryseobacterium group</taxon>
        <taxon>Epilithonimonas</taxon>
    </lineage>
</organism>
<sequence length="715" mass="85267">MKKLIPIILLLFLNLFNCQFLNEQYSKSKIYSLKDSLEKGNRNAFYEIVPFLDSHKKLAEFLGYHYLETEEHILAKRAIIENSIFLPKEIVIDSISSKQFSEFLKKNNSKIKYSQEIQAFYITSIDKRKEFVEFRELPKSKFEKLIIRKSEILKKDWVKNKNIALLIQKNNPESLLRICEEFYRDRDKFNKYNRDKDEMYDLLRILIRKDIGSIGRHKSLSWDTKSYNFDNNSILNLLIYFSKNYKNFTWNDSENYFINQTLKSEKTDSISDLFEDLHNDNEAIALESFVKLSQSNPERVSKLAGEKDKNFLERTNDSIPMFPFRFLIQLSLFTEYCKQNNIDFLGNQRLDPIIEKLSSKLSFSERRKLESELIDNLKIEDITPLEYWTLIYQKKLNLQESVSRILDIYYTKNWSKILNDNQQLKLYLKKSLLFSRIGINGNLNYYAYKFMGNGSLAVEILNNIKTENPDLENQIIRIKKLCLQKLEYPIDDKKISNANFNSQKINIKDEVDKIRIISKDEDDFRYNILTLFSKIGYSQIPEAIKFADKIKFEKVSFRDKYSFLERDFGFFNIENWNSEEIRKDFLSIYQSHTEKQLYEYYLDKAGVDYKNNDGRINYDKIYEILKFNIIYPYTGSNIKENEVGAIIKILELNEKTRLGYPDKLCNSAGIYICTPTDRAWEWQKYLNDNKLLKQEHSYIVSFNYGYYLDKVVQDR</sequence>
<evidence type="ECO:0000313" key="2">
    <source>
        <dbReference type="Proteomes" id="UP000185207"/>
    </source>
</evidence>
<dbReference type="Proteomes" id="UP000185207">
    <property type="component" value="Unassembled WGS sequence"/>
</dbReference>
<dbReference type="EMBL" id="FSRK01000003">
    <property type="protein sequence ID" value="SIO48162.1"/>
    <property type="molecule type" value="Genomic_DNA"/>
</dbReference>